<dbReference type="AlphaFoldDB" id="A0A9E2L2G5"/>
<dbReference type="InterPro" id="IPR005135">
    <property type="entry name" value="Endo/exonuclease/phosphatase"/>
</dbReference>
<proteinExistence type="predicted"/>
<dbReference type="EMBL" id="JAHLFV010000148">
    <property type="protein sequence ID" value="MBU3850139.1"/>
    <property type="molecule type" value="Genomic_DNA"/>
</dbReference>
<keyword evidence="2" id="KW-0378">Hydrolase</keyword>
<dbReference type="SUPFAM" id="SSF56219">
    <property type="entry name" value="DNase I-like"/>
    <property type="match status" value="1"/>
</dbReference>
<dbReference type="GO" id="GO:0004519">
    <property type="term" value="F:endonuclease activity"/>
    <property type="evidence" value="ECO:0007669"/>
    <property type="project" value="UniProtKB-KW"/>
</dbReference>
<reference evidence="2" key="1">
    <citation type="journal article" date="2021" name="PeerJ">
        <title>Extensive microbial diversity within the chicken gut microbiome revealed by metagenomics and culture.</title>
        <authorList>
            <person name="Gilroy R."/>
            <person name="Ravi A."/>
            <person name="Getino M."/>
            <person name="Pursley I."/>
            <person name="Horton D.L."/>
            <person name="Alikhan N.F."/>
            <person name="Baker D."/>
            <person name="Gharbi K."/>
            <person name="Hall N."/>
            <person name="Watson M."/>
            <person name="Adriaenssens E.M."/>
            <person name="Foster-Nyarko E."/>
            <person name="Jarju S."/>
            <person name="Secka A."/>
            <person name="Antonio M."/>
            <person name="Oren A."/>
            <person name="Chaudhuri R.R."/>
            <person name="La Ragione R."/>
            <person name="Hildebrand F."/>
            <person name="Pallen M.J."/>
        </authorList>
    </citation>
    <scope>NUCLEOTIDE SEQUENCE</scope>
    <source>
        <strain evidence="2">Gambia15-2214</strain>
    </source>
</reference>
<sequence length="523" mass="57685">MVLVSGSVTEYVDSRYQDTNLTITQIKPTSDDDVVVVETGRTDLLPAPVTLTYDDLHNKVIFKDGTNLTDVLNPTEEAIDWYESLEFMRVKVKNPKAVAPPYSDVSYIIPGDAPVTYTENGGVVYNEYNKADFFYLYPFGCFSSRGDAPDQELGYLLTNTLKGGDQINGDVIGIIDYYKSNYQIILTEAFPEVTPSVNTPGSVPTYDGTKLNIVSYNLENFSAGNANDSDRAAKFAEHFVNKLNSPDIICLIEIQDDNGQTNNAVVSSNETLQLLIDEIKGINPSLTYAAVNVDPSNNVSGGAPGSNIRCAYLYRTDRIELVPDSDNDTSNSTFEHGARFVNGKLEQNPARIGVGNNSDGHPFFETRLPLVAHFKFKESINGGKDFIVINNHLSSKGGDDAIWGPSQPVQRPSELNRHGQAELVRDFIDSVQGVPVISVGDYNDFWFSDTLKIVKGTDMTNAVEELPLNERYTYTYSGYSQTLDHILVKGFSNVEGGVLHVNSIVEADKQLSDHDPVWAQLTF</sequence>
<feature type="domain" description="Endonuclease/exonuclease/phosphatase" evidence="1">
    <location>
        <begin position="214"/>
        <end position="514"/>
    </location>
</feature>
<evidence type="ECO:0000313" key="2">
    <source>
        <dbReference type="EMBL" id="MBU3850139.1"/>
    </source>
</evidence>
<dbReference type="Gene3D" id="3.60.10.10">
    <property type="entry name" value="Endonuclease/exonuclease/phosphatase"/>
    <property type="match status" value="1"/>
</dbReference>
<dbReference type="PANTHER" id="PTHR42834">
    <property type="entry name" value="ENDONUCLEASE/EXONUCLEASE/PHOSPHATASE FAMILY PROTEIN (AFU_ORTHOLOGUE AFUA_3G09210)"/>
    <property type="match status" value="1"/>
</dbReference>
<evidence type="ECO:0000259" key="1">
    <source>
        <dbReference type="Pfam" id="PF03372"/>
    </source>
</evidence>
<keyword evidence="2" id="KW-0255">Endonuclease</keyword>
<organism evidence="2 3">
    <name type="scientific">Candidatus Treponema excrementipullorum</name>
    <dbReference type="NCBI Taxonomy" id="2838768"/>
    <lineage>
        <taxon>Bacteria</taxon>
        <taxon>Pseudomonadati</taxon>
        <taxon>Spirochaetota</taxon>
        <taxon>Spirochaetia</taxon>
        <taxon>Spirochaetales</taxon>
        <taxon>Treponemataceae</taxon>
        <taxon>Treponema</taxon>
    </lineage>
</organism>
<name>A0A9E2L2G5_9SPIR</name>
<reference evidence="2" key="2">
    <citation type="submission" date="2021-04" db="EMBL/GenBank/DDBJ databases">
        <authorList>
            <person name="Gilroy R."/>
        </authorList>
    </citation>
    <scope>NUCLEOTIDE SEQUENCE</scope>
    <source>
        <strain evidence="2">Gambia15-2214</strain>
    </source>
</reference>
<comment type="caution">
    <text evidence="2">The sequence shown here is derived from an EMBL/GenBank/DDBJ whole genome shotgun (WGS) entry which is preliminary data.</text>
</comment>
<accession>A0A9E2L2G5</accession>
<dbReference type="Proteomes" id="UP000823914">
    <property type="component" value="Unassembled WGS sequence"/>
</dbReference>
<dbReference type="PANTHER" id="PTHR42834:SF1">
    <property type="entry name" value="ENDONUCLEASE_EXONUCLEASE_PHOSPHATASE FAMILY PROTEIN (AFU_ORTHOLOGUE AFUA_3G09210)"/>
    <property type="match status" value="1"/>
</dbReference>
<evidence type="ECO:0000313" key="3">
    <source>
        <dbReference type="Proteomes" id="UP000823914"/>
    </source>
</evidence>
<dbReference type="Pfam" id="PF03372">
    <property type="entry name" value="Exo_endo_phos"/>
    <property type="match status" value="1"/>
</dbReference>
<protein>
    <submittedName>
        <fullName evidence="2">Endonuclease/exonuclease/phosphatase family protein</fullName>
    </submittedName>
</protein>
<gene>
    <name evidence="2" type="ORF">IAA16_06195</name>
</gene>
<keyword evidence="2" id="KW-0540">Nuclease</keyword>
<dbReference type="InterPro" id="IPR036691">
    <property type="entry name" value="Endo/exonu/phosph_ase_sf"/>
</dbReference>